<dbReference type="InterPro" id="IPR003661">
    <property type="entry name" value="HisK_dim/P_dom"/>
</dbReference>
<keyword evidence="7 14" id="KW-0812">Transmembrane</keyword>
<evidence type="ECO:0000256" key="11">
    <source>
        <dbReference type="ARBA" id="ARBA00022989"/>
    </source>
</evidence>
<dbReference type="InterPro" id="IPR003594">
    <property type="entry name" value="HATPase_dom"/>
</dbReference>
<keyword evidence="18" id="KW-1185">Reference proteome</keyword>
<dbReference type="Pfam" id="PF00512">
    <property type="entry name" value="HisKA"/>
    <property type="match status" value="1"/>
</dbReference>
<dbReference type="SUPFAM" id="SSF55874">
    <property type="entry name" value="ATPase domain of HSP90 chaperone/DNA topoisomerase II/histidine kinase"/>
    <property type="match status" value="1"/>
</dbReference>
<evidence type="ECO:0000259" key="15">
    <source>
        <dbReference type="PROSITE" id="PS50109"/>
    </source>
</evidence>
<evidence type="ECO:0000256" key="1">
    <source>
        <dbReference type="ARBA" id="ARBA00000085"/>
    </source>
</evidence>
<dbReference type="SMART" id="SM00304">
    <property type="entry name" value="HAMP"/>
    <property type="match status" value="1"/>
</dbReference>
<evidence type="ECO:0000256" key="4">
    <source>
        <dbReference type="ARBA" id="ARBA00022475"/>
    </source>
</evidence>
<evidence type="ECO:0000256" key="12">
    <source>
        <dbReference type="ARBA" id="ARBA00023012"/>
    </source>
</evidence>
<dbReference type="CDD" id="cd06225">
    <property type="entry name" value="HAMP"/>
    <property type="match status" value="1"/>
</dbReference>
<evidence type="ECO:0000259" key="16">
    <source>
        <dbReference type="PROSITE" id="PS50885"/>
    </source>
</evidence>
<dbReference type="GO" id="GO:0016301">
    <property type="term" value="F:kinase activity"/>
    <property type="evidence" value="ECO:0007669"/>
    <property type="project" value="UniProtKB-KW"/>
</dbReference>
<dbReference type="Proteomes" id="UP001317705">
    <property type="component" value="Chromosome"/>
</dbReference>
<dbReference type="Gene3D" id="1.10.287.130">
    <property type="match status" value="1"/>
</dbReference>
<dbReference type="Pfam" id="PF02518">
    <property type="entry name" value="HATPase_c"/>
    <property type="match status" value="1"/>
</dbReference>
<dbReference type="SMART" id="SM00387">
    <property type="entry name" value="HATPase_c"/>
    <property type="match status" value="1"/>
</dbReference>
<keyword evidence="5" id="KW-0597">Phosphoprotein</keyword>
<evidence type="ECO:0000313" key="17">
    <source>
        <dbReference type="EMBL" id="BDV41828.1"/>
    </source>
</evidence>
<proteinExistence type="predicted"/>
<sequence>MRTISLKTKLVLIVLVLFFVLAPATAYFAIEYSKSCFNDAIQRQQMIMVERIADELDHRIEATVAALASSAKAVTPEIVADPRRAEQFLYDRIGLEAIFDSGVFIYTTAGRLLAETAHRPSRVGFDFSFREHVRKTISTGKPFISAPYIPNPQHVHPVIMFTMPVFAGNGRLIAVLAGSIDLMQRNFLGELADAKIGKKGYFCLYTHGRTILMYPDRNLIFTKESEPQVERYVMDADAGREVAGEITGRHGAGALAAFKRLDTVDWILSANYPLTEAYEPARRLVRLAWWIVGCGGVIAAVVMWLVMQHLISPLLSMTAQIKQIGSGGAGSMTVKVDSNDEIRETAEAFNLLMEELRCREQQAITLQKEAMQAQHLVALGELAAGVAHEINNPINGIINCAQILADDCRRAGGEPEVAQRIMREGERIAVIVRNLLSFARTDGGEKLPVRLIDVLADTLALFTAQLAREGITLTVAVPAGLPVVNAYPHQLQQVFLNILSNARYALLRKCPAPAEGRRLEIRGEYRAGEMVRLLFVDNGTGIPAGVVEQVMVPFFTTKPPGQGTGLGLSISHSIVTEHGGRLRIESREGEFTIVTVELPAARQES</sequence>
<feature type="domain" description="HAMP" evidence="16">
    <location>
        <begin position="308"/>
        <end position="361"/>
    </location>
</feature>
<dbReference type="InterPro" id="IPR036890">
    <property type="entry name" value="HATPase_C_sf"/>
</dbReference>
<dbReference type="SUPFAM" id="SSF47384">
    <property type="entry name" value="Homodimeric domain of signal transducing histidine kinase"/>
    <property type="match status" value="1"/>
</dbReference>
<evidence type="ECO:0000256" key="13">
    <source>
        <dbReference type="ARBA" id="ARBA00023136"/>
    </source>
</evidence>
<dbReference type="PANTHER" id="PTHR43065:SF10">
    <property type="entry name" value="PEROXIDE STRESS-ACTIVATED HISTIDINE KINASE MAK3"/>
    <property type="match status" value="1"/>
</dbReference>
<keyword evidence="6" id="KW-0808">Transferase</keyword>
<dbReference type="InterPro" id="IPR005467">
    <property type="entry name" value="His_kinase_dom"/>
</dbReference>
<dbReference type="EC" id="2.7.13.3" evidence="3"/>
<dbReference type="EMBL" id="AP027151">
    <property type="protein sequence ID" value="BDV41828.1"/>
    <property type="molecule type" value="Genomic_DNA"/>
</dbReference>
<keyword evidence="13 14" id="KW-0472">Membrane</keyword>
<comment type="subcellular location">
    <subcellularLocation>
        <location evidence="2">Cell membrane</location>
        <topology evidence="2">Multi-pass membrane protein</topology>
    </subcellularLocation>
</comment>
<evidence type="ECO:0000256" key="5">
    <source>
        <dbReference type="ARBA" id="ARBA00022553"/>
    </source>
</evidence>
<dbReference type="PANTHER" id="PTHR43065">
    <property type="entry name" value="SENSOR HISTIDINE KINASE"/>
    <property type="match status" value="1"/>
</dbReference>
<keyword evidence="10" id="KW-0067">ATP-binding</keyword>
<dbReference type="RefSeq" id="WP_282001901.1">
    <property type="nucleotide sequence ID" value="NZ_AP027151.1"/>
</dbReference>
<dbReference type="InterPro" id="IPR004358">
    <property type="entry name" value="Sig_transdc_His_kin-like_C"/>
</dbReference>
<comment type="catalytic activity">
    <reaction evidence="1">
        <text>ATP + protein L-histidine = ADP + protein N-phospho-L-histidine.</text>
        <dbReference type="EC" id="2.7.13.3"/>
    </reaction>
</comment>
<dbReference type="CDD" id="cd00082">
    <property type="entry name" value="HisKA"/>
    <property type="match status" value="1"/>
</dbReference>
<dbReference type="Pfam" id="PF02743">
    <property type="entry name" value="dCache_1"/>
    <property type="match status" value="1"/>
</dbReference>
<keyword evidence="11 14" id="KW-1133">Transmembrane helix</keyword>
<evidence type="ECO:0000256" key="3">
    <source>
        <dbReference type="ARBA" id="ARBA00012438"/>
    </source>
</evidence>
<reference evidence="17 18" key="1">
    <citation type="submission" date="2022-12" db="EMBL/GenBank/DDBJ databases">
        <title>Polyphasic characterization of Geotalea uranireducens NIT-SL11 newly isolated from a complex of sewage sludge and microbially reduced graphene oxide.</title>
        <authorList>
            <person name="Xie L."/>
            <person name="Yoshida N."/>
            <person name="Meng L."/>
        </authorList>
    </citation>
    <scope>NUCLEOTIDE SEQUENCE [LARGE SCALE GENOMIC DNA]</scope>
    <source>
        <strain evidence="17 18">NIT-SL11</strain>
    </source>
</reference>
<dbReference type="InterPro" id="IPR003660">
    <property type="entry name" value="HAMP_dom"/>
</dbReference>
<evidence type="ECO:0000256" key="6">
    <source>
        <dbReference type="ARBA" id="ARBA00022679"/>
    </source>
</evidence>
<protein>
    <recommendedName>
        <fullName evidence="3">histidine kinase</fullName>
        <ecNumber evidence="3">2.7.13.3</ecNumber>
    </recommendedName>
</protein>
<name>A0ABN6VNL2_9BACT</name>
<accession>A0ABN6VNL2</accession>
<evidence type="ECO:0000256" key="9">
    <source>
        <dbReference type="ARBA" id="ARBA00022777"/>
    </source>
</evidence>
<dbReference type="PROSITE" id="PS50885">
    <property type="entry name" value="HAMP"/>
    <property type="match status" value="1"/>
</dbReference>
<evidence type="ECO:0000256" key="14">
    <source>
        <dbReference type="SAM" id="Phobius"/>
    </source>
</evidence>
<dbReference type="InterPro" id="IPR036097">
    <property type="entry name" value="HisK_dim/P_sf"/>
</dbReference>
<dbReference type="Gene3D" id="3.30.450.20">
    <property type="entry name" value="PAS domain"/>
    <property type="match status" value="1"/>
</dbReference>
<gene>
    <name evidence="17" type="ORF">GURASL_07510</name>
</gene>
<keyword evidence="12" id="KW-0902">Two-component regulatory system</keyword>
<dbReference type="PRINTS" id="PR00344">
    <property type="entry name" value="BCTRLSENSOR"/>
</dbReference>
<evidence type="ECO:0000256" key="8">
    <source>
        <dbReference type="ARBA" id="ARBA00022741"/>
    </source>
</evidence>
<keyword evidence="8" id="KW-0547">Nucleotide-binding</keyword>
<dbReference type="Pfam" id="PF00672">
    <property type="entry name" value="HAMP"/>
    <property type="match status" value="1"/>
</dbReference>
<keyword evidence="4" id="KW-1003">Cell membrane</keyword>
<dbReference type="CDD" id="cd18774">
    <property type="entry name" value="PDC2_HK_sensor"/>
    <property type="match status" value="1"/>
</dbReference>
<dbReference type="Gene3D" id="6.10.340.10">
    <property type="match status" value="1"/>
</dbReference>
<evidence type="ECO:0000256" key="7">
    <source>
        <dbReference type="ARBA" id="ARBA00022692"/>
    </source>
</evidence>
<evidence type="ECO:0000256" key="2">
    <source>
        <dbReference type="ARBA" id="ARBA00004651"/>
    </source>
</evidence>
<dbReference type="PROSITE" id="PS50109">
    <property type="entry name" value="HIS_KIN"/>
    <property type="match status" value="1"/>
</dbReference>
<evidence type="ECO:0000256" key="10">
    <source>
        <dbReference type="ARBA" id="ARBA00022840"/>
    </source>
</evidence>
<dbReference type="Gene3D" id="3.30.565.10">
    <property type="entry name" value="Histidine kinase-like ATPase, C-terminal domain"/>
    <property type="match status" value="1"/>
</dbReference>
<organism evidence="17 18">
    <name type="scientific">Geotalea uraniireducens</name>
    <dbReference type="NCBI Taxonomy" id="351604"/>
    <lineage>
        <taxon>Bacteria</taxon>
        <taxon>Pseudomonadati</taxon>
        <taxon>Thermodesulfobacteriota</taxon>
        <taxon>Desulfuromonadia</taxon>
        <taxon>Geobacterales</taxon>
        <taxon>Geobacteraceae</taxon>
        <taxon>Geotalea</taxon>
    </lineage>
</organism>
<evidence type="ECO:0000313" key="18">
    <source>
        <dbReference type="Proteomes" id="UP001317705"/>
    </source>
</evidence>
<dbReference type="SMART" id="SM00388">
    <property type="entry name" value="HisKA"/>
    <property type="match status" value="1"/>
</dbReference>
<keyword evidence="9 17" id="KW-0418">Kinase</keyword>
<dbReference type="InterPro" id="IPR033479">
    <property type="entry name" value="dCache_1"/>
</dbReference>
<feature type="domain" description="Histidine kinase" evidence="15">
    <location>
        <begin position="385"/>
        <end position="602"/>
    </location>
</feature>
<dbReference type="CDD" id="cd12914">
    <property type="entry name" value="PDC1_DGC_like"/>
    <property type="match status" value="1"/>
</dbReference>
<feature type="transmembrane region" description="Helical" evidence="14">
    <location>
        <begin position="287"/>
        <end position="307"/>
    </location>
</feature>